<dbReference type="OrthoDB" id="1001632at2759"/>
<dbReference type="CDD" id="cd09272">
    <property type="entry name" value="RNase_HI_RT_Ty1"/>
    <property type="match status" value="1"/>
</dbReference>
<dbReference type="PANTHER" id="PTHR11439:SF455">
    <property type="entry name" value="RLK (RECEPTOR-LIKE PROTEIN KINASE) 8, PUTATIVE-RELATED"/>
    <property type="match status" value="1"/>
</dbReference>
<evidence type="ECO:0000313" key="1">
    <source>
        <dbReference type="EMBL" id="KAA3469707.1"/>
    </source>
</evidence>
<dbReference type="AlphaFoldDB" id="A0A5B6VL02"/>
<proteinExistence type="predicted"/>
<evidence type="ECO:0000313" key="2">
    <source>
        <dbReference type="Proteomes" id="UP000325315"/>
    </source>
</evidence>
<reference evidence="1" key="1">
    <citation type="submission" date="2019-08" db="EMBL/GenBank/DDBJ databases">
        <authorList>
            <person name="Liu F."/>
        </authorList>
    </citation>
    <scope>NUCLEOTIDE SEQUENCE [LARGE SCALE GENOMIC DNA]</scope>
    <source>
        <strain evidence="1">PA1801</strain>
        <tissue evidence="1">Leaf</tissue>
    </source>
</reference>
<comment type="caution">
    <text evidence="1">The sequence shown here is derived from an EMBL/GenBank/DDBJ whole genome shotgun (WGS) entry which is preliminary data.</text>
</comment>
<sequence>MIMFLLLPTSNNYPLTFEHAAKYHNNKKNFEISTSNCHTWTVIFLANQLTLTTFSDSNWGSSPEDRRLTSGYCVYLGNNLIDWSLKKKNVVARSTLEVEYQTLANATTDLS</sequence>
<dbReference type="EMBL" id="SMMG02000006">
    <property type="protein sequence ID" value="KAA3469707.1"/>
    <property type="molecule type" value="Genomic_DNA"/>
</dbReference>
<keyword evidence="2" id="KW-1185">Reference proteome</keyword>
<organism evidence="1 2">
    <name type="scientific">Gossypium australe</name>
    <dbReference type="NCBI Taxonomy" id="47621"/>
    <lineage>
        <taxon>Eukaryota</taxon>
        <taxon>Viridiplantae</taxon>
        <taxon>Streptophyta</taxon>
        <taxon>Embryophyta</taxon>
        <taxon>Tracheophyta</taxon>
        <taxon>Spermatophyta</taxon>
        <taxon>Magnoliopsida</taxon>
        <taxon>eudicotyledons</taxon>
        <taxon>Gunneridae</taxon>
        <taxon>Pentapetalae</taxon>
        <taxon>rosids</taxon>
        <taxon>malvids</taxon>
        <taxon>Malvales</taxon>
        <taxon>Malvaceae</taxon>
        <taxon>Malvoideae</taxon>
        <taxon>Gossypium</taxon>
    </lineage>
</organism>
<dbReference type="Proteomes" id="UP000325315">
    <property type="component" value="Unassembled WGS sequence"/>
</dbReference>
<gene>
    <name evidence="1" type="ORF">EPI10_015468</name>
</gene>
<protein>
    <submittedName>
        <fullName evidence="1">Copia protein</fullName>
    </submittedName>
</protein>
<dbReference type="PANTHER" id="PTHR11439">
    <property type="entry name" value="GAG-POL-RELATED RETROTRANSPOSON"/>
    <property type="match status" value="1"/>
</dbReference>
<name>A0A5B6VL02_9ROSI</name>
<accession>A0A5B6VL02</accession>